<dbReference type="GO" id="GO:0008017">
    <property type="term" value="F:microtubule binding"/>
    <property type="evidence" value="ECO:0007669"/>
    <property type="project" value="TreeGrafter"/>
</dbReference>
<protein>
    <submittedName>
        <fullName evidence="2">Uncharacterized protein</fullName>
    </submittedName>
</protein>
<reference evidence="2" key="1">
    <citation type="submission" date="2015-12" db="EMBL/GenBank/DDBJ databases">
        <title>De novo transcriptome assembly of four potential Pierce s Disease insect vectors from Arizona vineyards.</title>
        <authorList>
            <person name="Tassone E.E."/>
        </authorList>
    </citation>
    <scope>NUCLEOTIDE SEQUENCE</scope>
</reference>
<dbReference type="AlphaFoldDB" id="A0A1B6CUD6"/>
<feature type="compositionally biased region" description="Basic and acidic residues" evidence="1">
    <location>
        <begin position="109"/>
        <end position="126"/>
    </location>
</feature>
<dbReference type="GO" id="GO:1901673">
    <property type="term" value="P:regulation of mitotic spindle assembly"/>
    <property type="evidence" value="ECO:0007669"/>
    <property type="project" value="TreeGrafter"/>
</dbReference>
<feature type="region of interest" description="Disordered" evidence="1">
    <location>
        <begin position="92"/>
        <end position="178"/>
    </location>
</feature>
<dbReference type="InterPro" id="IPR029774">
    <property type="entry name" value="CSAP"/>
</dbReference>
<sequence>MVLKKSEYKMQYNKITNELRKQIWQDNINVRCNRRSSNQAHHYWEFQVSEGQCACSDDDGQEEQKIRAKHQSLLEKFEKQNKLRYEENLEKKVGSEEKVRDIGNQTPEWKPDGLESRTGKSSDELFHNISSQSLKIKKGRLSRSSSPDPTKYSAPRPRTTAGLSSIRPSRTTRKLHSEGKKTHFVPYGWNEESIEVGKKKTYNVCAPDTQVHEVAMLASKRRNASVERFITEEIKGRRNLSKKNTDVKANHSSIWMTEYQEQFSRKENLQRCTRPNSAPPIARCSTWRYS</sequence>
<evidence type="ECO:0000256" key="1">
    <source>
        <dbReference type="SAM" id="MobiDB-lite"/>
    </source>
</evidence>
<accession>A0A1B6CUD6</accession>
<dbReference type="EMBL" id="GEDC01020149">
    <property type="protein sequence ID" value="JAS17149.1"/>
    <property type="molecule type" value="Transcribed_RNA"/>
</dbReference>
<dbReference type="PANTHER" id="PTHR31022">
    <property type="entry name" value="CENTRIOLE, CILIA AND SPINDLE-ASSOCIATED PROTEIN"/>
    <property type="match status" value="1"/>
</dbReference>
<dbReference type="GO" id="GO:0035869">
    <property type="term" value="C:ciliary transition zone"/>
    <property type="evidence" value="ECO:0007669"/>
    <property type="project" value="TreeGrafter"/>
</dbReference>
<feature type="compositionally biased region" description="Basic and acidic residues" evidence="1">
    <location>
        <begin position="92"/>
        <end position="101"/>
    </location>
</feature>
<dbReference type="Pfam" id="PF15748">
    <property type="entry name" value="CCSAP"/>
    <property type="match status" value="1"/>
</dbReference>
<evidence type="ECO:0000313" key="2">
    <source>
        <dbReference type="EMBL" id="JAS17149.1"/>
    </source>
</evidence>
<dbReference type="GO" id="GO:0005814">
    <property type="term" value="C:centriole"/>
    <property type="evidence" value="ECO:0007669"/>
    <property type="project" value="TreeGrafter"/>
</dbReference>
<dbReference type="GO" id="GO:0005819">
    <property type="term" value="C:spindle"/>
    <property type="evidence" value="ECO:0007669"/>
    <property type="project" value="TreeGrafter"/>
</dbReference>
<name>A0A1B6CUD6_9HEMI</name>
<organism evidence="2">
    <name type="scientific">Clastoptera arizonana</name>
    <name type="common">Arizona spittle bug</name>
    <dbReference type="NCBI Taxonomy" id="38151"/>
    <lineage>
        <taxon>Eukaryota</taxon>
        <taxon>Metazoa</taxon>
        <taxon>Ecdysozoa</taxon>
        <taxon>Arthropoda</taxon>
        <taxon>Hexapoda</taxon>
        <taxon>Insecta</taxon>
        <taxon>Pterygota</taxon>
        <taxon>Neoptera</taxon>
        <taxon>Paraneoptera</taxon>
        <taxon>Hemiptera</taxon>
        <taxon>Auchenorrhyncha</taxon>
        <taxon>Cercopoidea</taxon>
        <taxon>Clastopteridae</taxon>
        <taxon>Clastoptera</taxon>
    </lineage>
</organism>
<dbReference type="GO" id="GO:0036064">
    <property type="term" value="C:ciliary basal body"/>
    <property type="evidence" value="ECO:0007669"/>
    <property type="project" value="TreeGrafter"/>
</dbReference>
<gene>
    <name evidence="2" type="ORF">g.30977</name>
</gene>
<proteinExistence type="predicted"/>
<dbReference type="PANTHER" id="PTHR31022:SF4">
    <property type="entry name" value="CENTRIOLE, CILIA AND SPINDLE-ASSOCIATED PROTEIN"/>
    <property type="match status" value="1"/>
</dbReference>